<dbReference type="FunFam" id="2.60.40.10:FF:000186">
    <property type="entry name" value="Hemicentin 1"/>
    <property type="match status" value="1"/>
</dbReference>
<dbReference type="Gene3D" id="3.40.50.410">
    <property type="entry name" value="von Willebrand factor, type A domain"/>
    <property type="match status" value="1"/>
</dbReference>
<dbReference type="FunFam" id="2.20.100.10:FF:000007">
    <property type="entry name" value="Thrombospondin 1"/>
    <property type="match status" value="1"/>
</dbReference>
<feature type="domain" description="Ig-like" evidence="15">
    <location>
        <begin position="2417"/>
        <end position="2505"/>
    </location>
</feature>
<evidence type="ECO:0000259" key="16">
    <source>
        <dbReference type="PROSITE" id="PS50993"/>
    </source>
</evidence>
<feature type="domain" description="Ig-like" evidence="15">
    <location>
        <begin position="2897"/>
        <end position="2987"/>
    </location>
</feature>
<dbReference type="Gene3D" id="2.60.40.10">
    <property type="entry name" value="Immunoglobulins"/>
    <property type="match status" value="44"/>
</dbReference>
<proteinExistence type="evidence at transcript level"/>
<feature type="domain" description="Ig-like" evidence="15">
    <location>
        <begin position="634"/>
        <end position="719"/>
    </location>
</feature>
<feature type="domain" description="EGF-like" evidence="14">
    <location>
        <begin position="5324"/>
        <end position="5365"/>
    </location>
</feature>
<evidence type="ECO:0000256" key="3">
    <source>
        <dbReference type="ARBA" id="ARBA00022525"/>
    </source>
</evidence>
<evidence type="ECO:0000256" key="1">
    <source>
        <dbReference type="ARBA" id="ARBA00004498"/>
    </source>
</evidence>
<feature type="domain" description="Ig-like" evidence="15">
    <location>
        <begin position="2323"/>
        <end position="2414"/>
    </location>
</feature>
<dbReference type="GO" id="GO:0055013">
    <property type="term" value="P:cardiac muscle cell development"/>
    <property type="evidence" value="ECO:0007669"/>
    <property type="project" value="UniProtKB-ARBA"/>
</dbReference>
<evidence type="ECO:0000256" key="13">
    <source>
        <dbReference type="SAM" id="SignalP"/>
    </source>
</evidence>
<dbReference type="SUPFAM" id="SSF54511">
    <property type="entry name" value="GFP-like"/>
    <property type="match status" value="1"/>
</dbReference>
<feature type="domain" description="Ig-like" evidence="15">
    <location>
        <begin position="3645"/>
        <end position="3723"/>
    </location>
</feature>
<feature type="domain" description="Ig-like" evidence="15">
    <location>
        <begin position="3570"/>
        <end position="3640"/>
    </location>
</feature>
<dbReference type="EMBL" id="LR785777">
    <property type="protein sequence ID" value="CAB3253408.1"/>
    <property type="molecule type" value="mRNA"/>
</dbReference>
<feature type="domain" description="Ig-like" evidence="15">
    <location>
        <begin position="2992"/>
        <end position="3080"/>
    </location>
</feature>
<feature type="domain" description="Ig-like" evidence="15">
    <location>
        <begin position="726"/>
        <end position="811"/>
    </location>
</feature>
<feature type="domain" description="Ig-like" evidence="15">
    <location>
        <begin position="4003"/>
        <end position="4089"/>
    </location>
</feature>
<feature type="domain" description="Ig-like" evidence="15">
    <location>
        <begin position="3362"/>
        <end position="3452"/>
    </location>
</feature>
<evidence type="ECO:0000256" key="11">
    <source>
        <dbReference type="ARBA" id="ARBA00023319"/>
    </source>
</evidence>
<feature type="domain" description="Ig-like" evidence="15">
    <location>
        <begin position="3270"/>
        <end position="3354"/>
    </location>
</feature>
<dbReference type="GO" id="GO:0008046">
    <property type="term" value="F:axon guidance receptor activity"/>
    <property type="evidence" value="ECO:0007669"/>
    <property type="project" value="TreeGrafter"/>
</dbReference>
<dbReference type="SMART" id="SM00409">
    <property type="entry name" value="IG"/>
    <property type="match status" value="44"/>
</dbReference>
<dbReference type="InterPro" id="IPR049883">
    <property type="entry name" value="NOTCH1_EGF-like"/>
</dbReference>
<dbReference type="InterPro" id="IPR006605">
    <property type="entry name" value="G2_nidogen/fibulin_G2F"/>
</dbReference>
<evidence type="ECO:0000256" key="9">
    <source>
        <dbReference type="ARBA" id="ARBA00023157"/>
    </source>
</evidence>
<evidence type="ECO:0000313" key="17">
    <source>
        <dbReference type="EMBL" id="CAB3253408.1"/>
    </source>
</evidence>
<feature type="domain" description="Ig-like" evidence="15">
    <location>
        <begin position="1764"/>
        <end position="1851"/>
    </location>
</feature>
<feature type="domain" description="Ig-like" evidence="15">
    <location>
        <begin position="2046"/>
        <end position="2136"/>
    </location>
</feature>
<dbReference type="PROSITE" id="PS00010">
    <property type="entry name" value="ASX_HYDROXYL"/>
    <property type="match status" value="5"/>
</dbReference>
<dbReference type="SMART" id="SM00408">
    <property type="entry name" value="IGc2"/>
    <property type="match status" value="44"/>
</dbReference>
<dbReference type="CDD" id="cd00096">
    <property type="entry name" value="Ig"/>
    <property type="match status" value="5"/>
</dbReference>
<feature type="domain" description="Ig-like" evidence="15">
    <location>
        <begin position="3085"/>
        <end position="3173"/>
    </location>
</feature>
<dbReference type="SMART" id="SM00179">
    <property type="entry name" value="EGF_CA"/>
    <property type="match status" value="8"/>
</dbReference>
<dbReference type="Pfam" id="PF13927">
    <property type="entry name" value="Ig_3"/>
    <property type="match status" value="14"/>
</dbReference>
<evidence type="ECO:0000256" key="2">
    <source>
        <dbReference type="ARBA" id="ARBA00009588"/>
    </source>
</evidence>
<feature type="domain" description="Ig-like" evidence="15">
    <location>
        <begin position="4178"/>
        <end position="4265"/>
    </location>
</feature>
<feature type="domain" description="Ig-like" evidence="15">
    <location>
        <begin position="3178"/>
        <end position="3267"/>
    </location>
</feature>
<evidence type="ECO:0000256" key="10">
    <source>
        <dbReference type="ARBA" id="ARBA00023180"/>
    </source>
</evidence>
<dbReference type="SUPFAM" id="SSF82895">
    <property type="entry name" value="TSP-1 type 1 repeat"/>
    <property type="match status" value="6"/>
</dbReference>
<evidence type="ECO:0000256" key="7">
    <source>
        <dbReference type="ARBA" id="ARBA00022737"/>
    </source>
</evidence>
<feature type="domain" description="Ig-like" evidence="15">
    <location>
        <begin position="3821"/>
        <end position="3906"/>
    </location>
</feature>
<feature type="domain" description="Ig-like" evidence="15">
    <location>
        <begin position="2233"/>
        <end position="2320"/>
    </location>
</feature>
<feature type="domain" description="Ig-like" evidence="15">
    <location>
        <begin position="544"/>
        <end position="627"/>
    </location>
</feature>
<feature type="domain" description="Ig-like" evidence="15">
    <location>
        <begin position="3913"/>
        <end position="3998"/>
    </location>
</feature>
<feature type="domain" description="Ig-like" evidence="15">
    <location>
        <begin position="1192"/>
        <end position="1282"/>
    </location>
</feature>
<feature type="domain" description="Ig-like" evidence="15">
    <location>
        <begin position="3456"/>
        <end position="3549"/>
    </location>
</feature>
<dbReference type="InterPro" id="IPR000152">
    <property type="entry name" value="EGF-type_Asp/Asn_hydroxyl_site"/>
</dbReference>
<name>A0A6F9DES5_9ASCI</name>
<dbReference type="Pfam" id="PF23560">
    <property type="entry name" value="GBD_Hemicentin"/>
    <property type="match status" value="1"/>
</dbReference>
<feature type="signal peptide" evidence="13">
    <location>
        <begin position="1"/>
        <end position="25"/>
    </location>
</feature>
<keyword evidence="9 12" id="KW-1015">Disulfide bond</keyword>
<feature type="domain" description="Ig-like" evidence="15">
    <location>
        <begin position="2706"/>
        <end position="2802"/>
    </location>
</feature>
<dbReference type="FunFam" id="2.60.40.10:FF:000107">
    <property type="entry name" value="Myosin, light chain kinase a"/>
    <property type="match status" value="1"/>
</dbReference>
<evidence type="ECO:0000256" key="12">
    <source>
        <dbReference type="PROSITE-ProRule" id="PRU00076"/>
    </source>
</evidence>
<dbReference type="Pfam" id="PF00090">
    <property type="entry name" value="TSP_1"/>
    <property type="match status" value="6"/>
</dbReference>
<dbReference type="FunFam" id="2.60.40.10:FF:000503">
    <property type="entry name" value="Hemicentin 1"/>
    <property type="match status" value="1"/>
</dbReference>
<dbReference type="FunFam" id="2.60.40.10:FF:000189">
    <property type="entry name" value="Neogenin isoform 3"/>
    <property type="match status" value="1"/>
</dbReference>
<organism evidence="17">
    <name type="scientific">Phallusia mammillata</name>
    <dbReference type="NCBI Taxonomy" id="59560"/>
    <lineage>
        <taxon>Eukaryota</taxon>
        <taxon>Metazoa</taxon>
        <taxon>Chordata</taxon>
        <taxon>Tunicata</taxon>
        <taxon>Ascidiacea</taxon>
        <taxon>Phlebobranchia</taxon>
        <taxon>Ascidiidae</taxon>
        <taxon>Phallusia</taxon>
    </lineage>
</organism>
<dbReference type="InterPro" id="IPR056861">
    <property type="entry name" value="HMCN1-like_VWA"/>
</dbReference>
<feature type="domain" description="Ig-like" evidence="15">
    <location>
        <begin position="4357"/>
        <end position="4444"/>
    </location>
</feature>
<keyword evidence="6 13" id="KW-0732">Signal</keyword>
<dbReference type="SMART" id="SM00209">
    <property type="entry name" value="TSP1"/>
    <property type="match status" value="6"/>
</dbReference>
<dbReference type="SUPFAM" id="SSF53300">
    <property type="entry name" value="vWA-like"/>
    <property type="match status" value="1"/>
</dbReference>
<dbReference type="GO" id="GO:0050808">
    <property type="term" value="P:synapse organization"/>
    <property type="evidence" value="ECO:0007669"/>
    <property type="project" value="TreeGrafter"/>
</dbReference>
<dbReference type="CDD" id="cd00198">
    <property type="entry name" value="vWFA"/>
    <property type="match status" value="1"/>
</dbReference>
<dbReference type="InterPro" id="IPR013098">
    <property type="entry name" value="Ig_I-set"/>
</dbReference>
<dbReference type="GO" id="GO:0005509">
    <property type="term" value="F:calcium ion binding"/>
    <property type="evidence" value="ECO:0007669"/>
    <property type="project" value="InterPro"/>
</dbReference>
<feature type="chain" id="PRO_5026169221" evidence="13">
    <location>
        <begin position="26"/>
        <end position="5597"/>
    </location>
</feature>
<feature type="domain" description="Ig-like" evidence="15">
    <location>
        <begin position="2510"/>
        <end position="2606"/>
    </location>
</feature>
<dbReference type="PROSITE" id="PS01187">
    <property type="entry name" value="EGF_CA"/>
    <property type="match status" value="2"/>
</dbReference>
<dbReference type="InterPro" id="IPR013783">
    <property type="entry name" value="Ig-like_fold"/>
</dbReference>
<dbReference type="Pfam" id="PF07474">
    <property type="entry name" value="G2F"/>
    <property type="match status" value="1"/>
</dbReference>
<dbReference type="Gene3D" id="2.20.100.10">
    <property type="entry name" value="Thrombospondin type-1 (TSP1) repeat"/>
    <property type="match status" value="5"/>
</dbReference>
<gene>
    <name evidence="17" type="primary">Hmcn1-001</name>
</gene>
<feature type="domain" description="Ig-like" evidence="15">
    <location>
        <begin position="3728"/>
        <end position="3816"/>
    </location>
</feature>
<keyword evidence="11" id="KW-0393">Immunoglobulin domain</keyword>
<feature type="domain" description="Ig-like" evidence="15">
    <location>
        <begin position="1099"/>
        <end position="1187"/>
    </location>
</feature>
<dbReference type="PROSITE" id="PS50993">
    <property type="entry name" value="NIDOGEN_G2"/>
    <property type="match status" value="1"/>
</dbReference>
<keyword evidence="7" id="KW-0677">Repeat</keyword>
<keyword evidence="3" id="KW-0964">Secreted</keyword>
<feature type="domain" description="Ig-like" evidence="15">
    <location>
        <begin position="4270"/>
        <end position="4353"/>
    </location>
</feature>
<evidence type="ECO:0000259" key="14">
    <source>
        <dbReference type="PROSITE" id="PS50026"/>
    </source>
</evidence>
<feature type="domain" description="Ig-like" evidence="15">
    <location>
        <begin position="2803"/>
        <end position="2892"/>
    </location>
</feature>
<dbReference type="Gene3D" id="2.10.25.10">
    <property type="entry name" value="Laminin"/>
    <property type="match status" value="7"/>
</dbReference>
<feature type="disulfide bond" evidence="12">
    <location>
        <begin position="5117"/>
        <end position="5127"/>
    </location>
</feature>
<comment type="caution">
    <text evidence="12">Lacks conserved residue(s) required for the propagation of feature annotation.</text>
</comment>
<feature type="domain" description="Ig-like" evidence="15">
    <location>
        <begin position="1671"/>
        <end position="1760"/>
    </location>
</feature>
<dbReference type="Pfam" id="PF07645">
    <property type="entry name" value="EGF_CA"/>
    <property type="match status" value="4"/>
</dbReference>
<sequence length="5597" mass="611655">MRSQSSSPIFALLSLLLLFSCSSLAQRRRRPEPDIRGTIKGDITGDTYSPNFRDITPGASSLAFVFDVTGSMWDDLKQVIAGARQILNTTLSRQEKPLYNYVLIPFHDPVVGPTIVTSNPDTFQRSLKDLYVQGGGDCPEMSVTAIREALLISLPGSFIYVFTDARSKDFVQLPEVLQIIQRKQSQVVFVLTGKCEDDDHVGYQAYEKIAATSSGQVFLITKDDVSEVVKFIEVSVQAHKVVLLAADHDAPGQHEWTIPFDPELQEITISVSGPGRRLTLISPVGDVITEEFGLETLLNLEKVLIVNLKEPEPGEWRLIVDSTGEHTLRVTGLSILDFQARFARQPTFDWLNTEYQPVAGIDTYILLNATGLPAPGIFHQLDLLDIAGRPIHSMDLSSPRDPSQPYLYTVDPFLPPNQPFHMAVHGQTHDGFPFIRATKNAVINIEPVKPVVQMPETHPGYFDYPAEIPCHIISLLPFHVKWSREVEGVWVDLLAQPRHYLDSVTDYFRIDDVTEAAEGNYRCYANNSHGFGYGQTFLDVEERPPVITVEGNVTVVPGTNAILTCDVQSNVEYTITWSKADGSRLERRRFRKLRNGSLLIRNAKSRDETVYQCTVVNIGGESSEVIALIVERPPRVSVNPSRKTPFRDGDRIYIECTAHGLPDPTIEWLKGSTYLRDIGKIRIGRDGEFLRIVNAGPEDEGTYTCQGRNRAGTDDASVLWYFTEPPTVTIEESHVLVLEGSSVTLVCDVTGTPKPVVRWRKSGSEIVTSRAYEVMSNGHLRIHQVARSDSDVFKCVARNVAGSTYGEITVEVGWVPVITHPPLDIGIDIGYNVTLECAADGHPGPSITWFRGTTRNHAEQTLFDLNSRAVMSNETDSLTITTLNLDDEGAYTCTATNHFGSSVATAQLSITGTAIPRVDVGPRRIHVIEGDSITLPCRITSGNPYPTRLWYKGRSVFEFTERIELNQDGGITISNANPDDAGPYVCSATNVIGTDRRRVDLDVWVRPEIVRGEEFYDTIEHEPITIPCVSVGNPIPEVVWKRKGVGIALNNQIGFRVSGDGSLTITSPSTHDNGIYTCTASNDAGRDHIDVTLDVYLVPEVGSDNPDVYTVTQGNEITLECGVTRSDPPPTYEWRKEGVPLTGNEVGLSISPNGNLTFFSAVVGDAGRYTCIATNVAGSTDRSMRLVVQVPPSIRRGPSLIKVLVGETATLNCFASGLPTPSLRWFRGETEILAGFHERYLVTNEDGSSELRISDAHLSDDDEYICVARNPAGRDSSSVFVDVQSSPSIRENDGCIPSSLNGYCEANPIELGSLSLACNATGDPKPVIRWYHDGEELDETDPNIDISDEGTLTLQVVTANDNGEYICEAENERGIVRQVNKVLVHERPEIDGEGDDIERIWIREGENVDLTCEADAVPPPVITWYGGQRQEVPVQQERDHIRFSSDKSIFRITNARVSDTGLYKCVAINLVGRTQKFIRLDVYVPANIRDNDDVSSHVVHIDQSVEFQCQVDGIPFPTIQWFKGTTALAVDDERLQIDDRGQTLRINSALVSDTASYKCIATNIAGEDSKHFDLDVHVPPTINGNDQSHIVTLNDYFVLNCFARGIPTPTVRWTHNGEPLTSRPGARLVQDGQVVELASAQVSDEGEYLCVAWNEAGEEQRLHTVKVQVPPSISGDSETYNSSVTLGGSVTLTCHATGDPPPTVVWLKNENPIFGSGGNIVISGDGRELTISDARESDRGKYTCVASNEVGVETQHHNLDVLVPPVVANPNEEVVAVEHDTTTLYCNVYAHPTADIRWEVYGTPVVEGGRFSLTENNQHLTITDVAVSDATEYTCIATNIVGRATKQTTLIVHVPATLIYPTQNRVEHTVVEDESYELRCVATGIPLPTITWLKDGNPVADTATLRVTDNGGVLSILRADPLTHEGAYECVAVNLNGEDNRLMSLVVHVPPVIIGHSQVHHKVIDVGRSQVLECQIKKGKPTPEIKWYNRDNQLITTPRGLVFTNGKQRLHILSAQLSDVGNYWCEATNVAGKSRKDFTLEVIVSPTIRGEGETTGVSVVLDNNVTMECQVEGIPMPMVTWMKDGIPLVELRTGDYSVSAGGTRLTVSEAQESEGGKYTCVAENDAGTSSKDFLLDVYLPPSVGGDDIENITVVENTPVTMVCDIDAFPPPVITWYKNSGPLLMKPGIRISQNGRQLDITWTQEDDAGLYHCDATNVAGRKQKYFKLTVHVIPTIAGPPYTTLNHVVGDRIHMICDPDGIPLPVITWLKDREFLPSDATLKGDGRVLDIFSAQISHSGLFVCNASNVAGSDSKTYHVIVSEPPSIADNDDVTMVVVNRGDLLTLECDVTGTPAPEIVWLKNRRPLSKFFDKAQVHEQGRFLVVEDSDVEDAGKYTCTARNPVGEDKKHFQVDVNVPPSIRDNDEPESRWVAQGDNISLTCDAEAIPVPTIQWLVNGEPLTPSPRVRTQSGGRTLFVSKAKNSDAARYTCVATNAAGSSSRDIDLDVYSTPSIAGSDVVDRHDVNRGSAFNVRCDVTGVPMPDIEWQKDGFRIATSIHGVLGGNDEYTLSEGGRYLMVASAELRHSGDYMCRAINQAGEDTKLHQINVREPPSINDRESSPDDVTTHVNTPTLLRCSAYGIPTPAIHWLKDGLRLDLTNSTTMSSQFGGRYLRIHNTLLEDEGSYTCVASNDAGDATKSFNLHVNVPPVIEGSDQRAPAPIGVPINDTIQLRCVILEGNPFPEIRWWKGRNELQSGSRTHISSRGQLIEIHDSKMSDTSRYRCTANNVAGDDSKSFDVEVQVSPNFNNGGETDLVDVNEGSPLHIHCKINAVPAPVLTWYKDGRPLNPQDSDVYIFPGGRTLQIISAKPSDEGVYTCVATNDIGSDDKQTRVSVNVAPSIGDRSNLPQNVEPSVGDPFTLSCPASGNPEPVITWYRNGIPLNVSLEKYYAEDGGRLLTVSDADLADSGHYECRAKNKAGRDSKVFRVNVRVPPTISGPPFERRIAIKDSAVVLLCDARGIPEPTLQWVKDGVPLDLTTVSHSLISEGRLLILLTVQTKNNGDFTCVATNAVGEARKTYEVTTHIAPVLPDSVGHITVNRGENATISCEVDAVPLPDVQWTKNGVPVAPTLDGKIEFLSNDQVLILNDAQEADVGSYVCTVSNDAGIKSRNFQVSVNVSPNIFGADVRNRTTNLGSSLTLSCDVYAVPQATITWMKDGALLRTDERVTLRSSGTILQIGKTEEYDTGAYVCHASNIVGEDNQITNLRINVPPAIVTSSRNVDVIQDDDTRLECLVTGIPHPVVQWYKNGVIVTSDSHDNLLLSDEGQALTIVSAQVPDGVEYICEANNVAGTETANFFVRVLVPPVMREQDEIPHTEILAGELTTFECPVEGGYPTPEIRWLKNSRAVELSDRVQMLAGGRQLRILNAHETDSATYSCVALNQAGSASSSFLLDVYVPPMFLSPESDEITVFVGQPIMLDCSVIGIPTPGVSWSKDESPLRDITGNPADRVRTLLESQQIFISSAVVGDTGLYSCMANSIAGNENKDFDVKVYDRTRIDGSDRTERISVNVGDVISLICDATAVPIPVVTWSKNDQPLVDSTRISDDGGRMFVASAQLSDEGTYTCLATSPAGTVEKDYDVTVNLPPTIDSADRNVTAVVGDDVILECRSDAVPPPTWTWFKNGRQLNNEGRFLTLLDVQVSETGDYTCIASNIAGTTSQDIHLSVYEPPTIDSGLTDITATLGDTIKLPCVARGVPIPEVSWRKDSTLISSNNTPARFDFHLSGSVIVESVQVDDAGRYVCLVSNGAGSARRIIELDVQVPPNILPGATNVTANVNNPVTLDCEVTGLPRPEVTWTKNGEEIDVRGDPSISLLGSGSLRIASASVTDTGYYRCQVSNPAGHIYRDVTLFVQVAPGISDAPTEYVRQPNVYLRIPCDVTGTPQPEVTWQQNGRDIDNLDDIYIDSTNGLVFPSISLSHDATYTCAAINMAGSASYDVALQVRIPPNIRDTQTNWTVFEGDSMSLPCDVFGVPTPTVTWRKGATVVERGGDRLVYLNDNSLLISLAEPNDAGTYTCVAQNIEGVAFKDLSLDVFTAPRFKVVIPDTKIVTVGESLLVPVVTLGHPSPDIVWSRNGIELESVDGALQITVVSPTDEGLYSVTLRNPAGTVTHYFRLVVQSPPEILATRDTDVRVNEGEHISLPVSVDGKPRPQVAWTKDGLEVELDGLRIQKSGGGSLVIHNSQTLDSGHYIATAMNDAGRSSVEFQVLVRVAPIIVERPEDAELDAGDLLQLECTARGIPTPDITWRFEEQDVPGEMVAEGQSRLVIENVRPLDAGRYLCQAINPAGARSAVAFVRVRSPPVMDGEFNPEQVDKLGGNSMLDCPVRADPRPVITWMKDGQVVTLTDRIRQFRNGSLIIYNTVMSDAGDYTCRAFNDAGQVEIDKTLTLEMPPFIVTEPTDTTVDAGNDILLDCEAIGEPQPEIVWTKGGQLLPSRASILRNSSLLIHTARLDDTGEYECIATNFMGSAYSHALVTVRVHGGFGDWGIWGSCGTTCGFGEQERQRVCDNPPPANGGRRCQGSSTDTRECEQGPCPVNGKWSTWSDWEDCSVTCGQGVRSRSRECNNPAPHHGGLPCNGDASERLICASQRCAVDGGWSLWGPWMPCSSTCGEASQLRLRHCNNPPPSGGGRKCFGPETSSRMCNVKSCPVNGGWSSWGSWEFCSVSCGGGVRARVRSCSEPFPSPGGEPCSGSNRQLDNCNIDSCSVNGNWATWGTWSSCSRSCGGGQGNRYRSCSNPAPRFGGRFCSGSDSDIRSCGLRSCPVDGNWAMWGDWGDCSKSCGSGVRSRRRFCTNPPPSNSGRWCAGDASQVDVCKMEKCKGGPLHGEGILFGNINDIPFGGSDISANGTDIGDDLTRIQAVIKNVPPSVGPYLKSQISILTPIYWTMARETEGAYNGYTLTEGVFDREVMVEFASGEVVKMSHNARGLDSSGKLKMEVTMDGYVPETNPFTHIDIKDYSEDYVQTGDGSLYAYSDRLIAMDGYIMPYTWNHTISYNASRGKMPYLVERLSASDILVDYDIDKEELFFQMDVRIGRGDPSDRCPEGFTLHRSGAYCTDEDECSTQRPCSHICINVMASYICSCPTGYTIGPDGRTCEDINECFTGEFVCQPTLECVNTLGSYRCDVVCEEGLRKAGDGRVCEDIDECNLPGERVCNHLCHNTIGSFRCECRNGFWKVGTGTCRDINECLSNACRPEQRCMNTQGGYRCIDDCPKGMQKTSSGVCVDINECSSDPYACAHGMQCENTVGGYSCVCPAGFKATGTRPPCADLNECLEYRSSPCPHRCVNTVGSFRCICPPGQQYLADDKSCAGLVILSEYSPRNYATYCPIGFRWTGRRCQDINECVEVRGICQYSCNNTIGSYRCFCPVGYRLADNGRNCEDIDECAEGLMRCLPNQMCFNKRGSVTCLNTPCPPSYVRTRGGYCLKQCFGPDCHLKPKYAIEYKTVALPFGIEANTDLVRLAVYTSDDRLHMNTTFVARNTFGGPFGIRTQDYRGYVFTTRSLARSRTYHVEAQATSLAADGVTVEYQTKFIIYISVAAYRF</sequence>
<dbReference type="PROSITE" id="PS50026">
    <property type="entry name" value="EGF_3"/>
    <property type="match status" value="4"/>
</dbReference>
<feature type="domain" description="EGF-like" evidence="14">
    <location>
        <begin position="5113"/>
        <end position="5152"/>
    </location>
</feature>
<dbReference type="PROSITE" id="PS01186">
    <property type="entry name" value="EGF_2"/>
    <property type="match status" value="3"/>
</dbReference>
<comment type="subcellular location">
    <subcellularLocation>
        <location evidence="1">Secreted</location>
        <location evidence="1">Extracellular space</location>
        <location evidence="1">Extracellular matrix</location>
    </subcellularLocation>
</comment>
<dbReference type="FunFam" id="2.60.40.10:FF:000130">
    <property type="entry name" value="Hemicentin 1"/>
    <property type="match status" value="11"/>
</dbReference>
<dbReference type="CDD" id="cd00054">
    <property type="entry name" value="EGF_CA"/>
    <property type="match status" value="8"/>
</dbReference>
<dbReference type="InterPro" id="IPR026823">
    <property type="entry name" value="cEGF"/>
</dbReference>
<dbReference type="InterPro" id="IPR003599">
    <property type="entry name" value="Ig_sub"/>
</dbReference>
<evidence type="ECO:0000256" key="4">
    <source>
        <dbReference type="ARBA" id="ARBA00022530"/>
    </source>
</evidence>
<evidence type="ECO:0000256" key="6">
    <source>
        <dbReference type="ARBA" id="ARBA00022729"/>
    </source>
</evidence>
<feature type="domain" description="Ig-like" evidence="15">
    <location>
        <begin position="1388"/>
        <end position="1469"/>
    </location>
</feature>
<evidence type="ECO:0000259" key="15">
    <source>
        <dbReference type="PROSITE" id="PS50835"/>
    </source>
</evidence>
<keyword evidence="10" id="KW-0325">Glycoprotein</keyword>
<dbReference type="SUPFAM" id="SSF57196">
    <property type="entry name" value="EGF/Laminin"/>
    <property type="match status" value="3"/>
</dbReference>
<feature type="domain" description="Ig-like" evidence="15">
    <location>
        <begin position="1287"/>
        <end position="1383"/>
    </location>
</feature>
<feature type="domain" description="Ig-like" evidence="15">
    <location>
        <begin position="2141"/>
        <end position="2228"/>
    </location>
</feature>
<dbReference type="InterPro" id="IPR036179">
    <property type="entry name" value="Ig-like_dom_sf"/>
</dbReference>
<dbReference type="PROSITE" id="PS50835">
    <property type="entry name" value="IG_LIKE"/>
    <property type="match status" value="43"/>
</dbReference>
<dbReference type="InterPro" id="IPR018097">
    <property type="entry name" value="EGF_Ca-bd_CS"/>
</dbReference>
<evidence type="ECO:0000256" key="8">
    <source>
        <dbReference type="ARBA" id="ARBA00022837"/>
    </source>
</evidence>
<dbReference type="FunFam" id="2.10.25.10:FF:000005">
    <property type="entry name" value="Fibrillin 2"/>
    <property type="match status" value="2"/>
</dbReference>
<feature type="domain" description="Ig-like" evidence="15">
    <location>
        <begin position="1580"/>
        <end position="1668"/>
    </location>
</feature>
<dbReference type="InterPro" id="IPR013106">
    <property type="entry name" value="Ig_V-set"/>
</dbReference>
<evidence type="ECO:0000256" key="5">
    <source>
        <dbReference type="ARBA" id="ARBA00022536"/>
    </source>
</evidence>
<feature type="domain" description="Ig-like" evidence="15">
    <location>
        <begin position="816"/>
        <end position="911"/>
    </location>
</feature>
<dbReference type="PROSITE" id="PS50092">
    <property type="entry name" value="TSP1"/>
    <property type="match status" value="6"/>
</dbReference>
<dbReference type="PROSITE" id="PS51257">
    <property type="entry name" value="PROKAR_LIPOPROTEIN"/>
    <property type="match status" value="1"/>
</dbReference>
<dbReference type="InterPro" id="IPR009030">
    <property type="entry name" value="Growth_fac_rcpt_cys_sf"/>
</dbReference>
<dbReference type="FunFam" id="2.10.25.10:FF:000014">
    <property type="entry name" value="Latent-transforming growth factor beta-binding protein 3"/>
    <property type="match status" value="1"/>
</dbReference>
<feature type="domain" description="Ig-like" evidence="15">
    <location>
        <begin position="1855"/>
        <end position="1944"/>
    </location>
</feature>
<dbReference type="InterPro" id="IPR000742">
    <property type="entry name" value="EGF"/>
</dbReference>
<dbReference type="PANTHER" id="PTHR45080:SF28">
    <property type="entry name" value="HEMICENTIN-2"/>
    <property type="match status" value="1"/>
</dbReference>
<keyword evidence="8" id="KW-0106">Calcium</keyword>
<dbReference type="InterPro" id="IPR036383">
    <property type="entry name" value="TSP1_rpt_sf"/>
</dbReference>
<feature type="domain" description="EGF-like" evidence="14">
    <location>
        <begin position="5281"/>
        <end position="5319"/>
    </location>
</feature>
<dbReference type="InterPro" id="IPR000884">
    <property type="entry name" value="TSP1_rpt"/>
</dbReference>
<accession>A0A6F9DES5</accession>
<dbReference type="InterPro" id="IPR056475">
    <property type="entry name" value="GBD_Hemicentin/VWA7"/>
</dbReference>
<feature type="domain" description="Ig-like" evidence="15">
    <location>
        <begin position="4449"/>
        <end position="4532"/>
    </location>
</feature>
<dbReference type="Pfam" id="PF12662">
    <property type="entry name" value="cEGF"/>
    <property type="match status" value="2"/>
</dbReference>
<dbReference type="InterPro" id="IPR001881">
    <property type="entry name" value="EGF-like_Ca-bd_dom"/>
</dbReference>
<reference evidence="17" key="1">
    <citation type="submission" date="2020-04" db="EMBL/GenBank/DDBJ databases">
        <authorList>
            <person name="Neveu A P."/>
        </authorList>
    </citation>
    <scope>NUCLEOTIDE SEQUENCE</scope>
    <source>
        <tissue evidence="17">Whole embryo</tissue>
    </source>
</reference>
<dbReference type="SUPFAM" id="SSF48726">
    <property type="entry name" value="Immunoglobulin"/>
    <property type="match status" value="44"/>
</dbReference>
<keyword evidence="4" id="KW-0272">Extracellular matrix</keyword>
<dbReference type="SMART" id="SM00181">
    <property type="entry name" value="EGF"/>
    <property type="match status" value="8"/>
</dbReference>
<feature type="domain" description="Ig-like" evidence="15">
    <location>
        <begin position="1007"/>
        <end position="1094"/>
    </location>
</feature>
<protein>
    <submittedName>
        <fullName evidence="17">Hemicentin-1</fullName>
    </submittedName>
</protein>
<dbReference type="Gene3D" id="2.40.155.10">
    <property type="entry name" value="Green fluorescent protein"/>
    <property type="match status" value="1"/>
</dbReference>
<dbReference type="FunFam" id="2.60.40.10:FF:000032">
    <property type="entry name" value="palladin isoform X1"/>
    <property type="match status" value="7"/>
</dbReference>
<dbReference type="InterPro" id="IPR007110">
    <property type="entry name" value="Ig-like_dom"/>
</dbReference>
<dbReference type="GO" id="GO:0005886">
    <property type="term" value="C:plasma membrane"/>
    <property type="evidence" value="ECO:0007669"/>
    <property type="project" value="TreeGrafter"/>
</dbReference>
<keyword evidence="5 12" id="KW-0245">EGF-like domain</keyword>
<dbReference type="GO" id="GO:0043025">
    <property type="term" value="C:neuronal cell body"/>
    <property type="evidence" value="ECO:0007669"/>
    <property type="project" value="TreeGrafter"/>
</dbReference>
<dbReference type="Pfam" id="PF25106">
    <property type="entry name" value="VWA_4"/>
    <property type="match status" value="1"/>
</dbReference>
<feature type="domain" description="EGF-like" evidence="14">
    <location>
        <begin position="5395"/>
        <end position="5435"/>
    </location>
</feature>
<dbReference type="SMART" id="SM00406">
    <property type="entry name" value="IGv"/>
    <property type="match status" value="13"/>
</dbReference>
<feature type="domain" description="Ig-like" evidence="15">
    <location>
        <begin position="4094"/>
        <end position="4167"/>
    </location>
</feature>
<feature type="domain" description="Nidogen G2 beta-barrel" evidence="16">
    <location>
        <begin position="4878"/>
        <end position="5099"/>
    </location>
</feature>
<dbReference type="PANTHER" id="PTHR45080">
    <property type="entry name" value="CONTACTIN 5"/>
    <property type="match status" value="1"/>
</dbReference>
<dbReference type="InterPro" id="IPR050958">
    <property type="entry name" value="Cell_Adh-Cytoskel_Orgn"/>
</dbReference>
<dbReference type="FunFam" id="2.20.100.10:FF:000001">
    <property type="entry name" value="semaphorin-5A isoform X1"/>
    <property type="match status" value="5"/>
</dbReference>
<comment type="similarity">
    <text evidence="2">Belongs to the immunoglobulin superfamily. DCC family.</text>
</comment>
<dbReference type="SMART" id="SM00682">
    <property type="entry name" value="G2F"/>
    <property type="match status" value="1"/>
</dbReference>
<dbReference type="InterPro" id="IPR003598">
    <property type="entry name" value="Ig_sub2"/>
</dbReference>
<feature type="domain" description="Ig-like" evidence="15">
    <location>
        <begin position="916"/>
        <end position="1002"/>
    </location>
</feature>
<feature type="domain" description="Ig-like" evidence="15">
    <location>
        <begin position="2611"/>
        <end position="2702"/>
    </location>
</feature>
<dbReference type="GO" id="GO:0030424">
    <property type="term" value="C:axon"/>
    <property type="evidence" value="ECO:0007669"/>
    <property type="project" value="TreeGrafter"/>
</dbReference>
<dbReference type="Pfam" id="PF07679">
    <property type="entry name" value="I-set"/>
    <property type="match status" value="29"/>
</dbReference>
<dbReference type="SUPFAM" id="SSF57184">
    <property type="entry name" value="Growth factor receptor domain"/>
    <property type="match status" value="1"/>
</dbReference>
<dbReference type="GO" id="GO:0007156">
    <property type="term" value="P:homophilic cell adhesion via plasma membrane adhesion molecules"/>
    <property type="evidence" value="ECO:0007669"/>
    <property type="project" value="TreeGrafter"/>
</dbReference>
<dbReference type="InterPro" id="IPR009017">
    <property type="entry name" value="GFP"/>
</dbReference>
<feature type="domain" description="Ig-like" evidence="15">
    <location>
        <begin position="1950"/>
        <end position="2041"/>
    </location>
</feature>
<feature type="domain" description="Ig-like" evidence="15">
    <location>
        <begin position="1485"/>
        <end position="1575"/>
    </location>
</feature>
<dbReference type="InterPro" id="IPR036465">
    <property type="entry name" value="vWFA_dom_sf"/>
</dbReference>